<evidence type="ECO:0008006" key="4">
    <source>
        <dbReference type="Google" id="ProtNLM"/>
    </source>
</evidence>
<evidence type="ECO:0000256" key="1">
    <source>
        <dbReference type="SAM" id="MobiDB-lite"/>
    </source>
</evidence>
<feature type="compositionally biased region" description="Polar residues" evidence="1">
    <location>
        <begin position="180"/>
        <end position="190"/>
    </location>
</feature>
<dbReference type="PROSITE" id="PS51257">
    <property type="entry name" value="PROKAR_LIPOPROTEIN"/>
    <property type="match status" value="1"/>
</dbReference>
<dbReference type="AlphaFoldDB" id="A0ABD5XCE8"/>
<dbReference type="RefSeq" id="WP_267636644.1">
    <property type="nucleotide sequence ID" value="NZ_JAODIY010000005.1"/>
</dbReference>
<gene>
    <name evidence="2" type="ORF">ACFQJ7_14525</name>
</gene>
<name>A0ABD5XCE8_9EURY</name>
<feature type="region of interest" description="Disordered" evidence="1">
    <location>
        <begin position="171"/>
        <end position="190"/>
    </location>
</feature>
<proteinExistence type="predicted"/>
<dbReference type="EMBL" id="JBHSZQ010000049">
    <property type="protein sequence ID" value="MFC7127219.1"/>
    <property type="molecule type" value="Genomic_DNA"/>
</dbReference>
<evidence type="ECO:0000313" key="2">
    <source>
        <dbReference type="EMBL" id="MFC7127219.1"/>
    </source>
</evidence>
<sequence>MERRVFLSSLGSLCTITFSGCLSTDSDEIQQYTATTKEVSSSRPLHHEATILQSDIQSEEAPLTIEISVTNNTNDLIRYNERREVLGIFLEINKFILLLKGERPYEYNEELGFWQASTPISIDAEIQTAKLSPDETHTQPLVLVGRQTEDLPKEIPAEFAFEVTFTVTKPQQKESDKQQFEWSFSLSEKE</sequence>
<accession>A0ABD5XCE8</accession>
<protein>
    <recommendedName>
        <fullName evidence="4">DUF4352 domain-containing protein</fullName>
    </recommendedName>
</protein>
<dbReference type="Proteomes" id="UP001596414">
    <property type="component" value="Unassembled WGS sequence"/>
</dbReference>
<comment type="caution">
    <text evidence="2">The sequence shown here is derived from an EMBL/GenBank/DDBJ whole genome shotgun (WGS) entry which is preliminary data.</text>
</comment>
<evidence type="ECO:0000313" key="3">
    <source>
        <dbReference type="Proteomes" id="UP001596414"/>
    </source>
</evidence>
<organism evidence="2 3">
    <name type="scientific">Halovenus rubra</name>
    <dbReference type="NCBI Taxonomy" id="869890"/>
    <lineage>
        <taxon>Archaea</taxon>
        <taxon>Methanobacteriati</taxon>
        <taxon>Methanobacteriota</taxon>
        <taxon>Stenosarchaea group</taxon>
        <taxon>Halobacteria</taxon>
        <taxon>Halobacteriales</taxon>
        <taxon>Haloarculaceae</taxon>
        <taxon>Halovenus</taxon>
    </lineage>
</organism>
<reference evidence="2 3" key="1">
    <citation type="journal article" date="2014" name="Int. J. Syst. Evol. Microbiol.">
        <title>Complete genome sequence of Corynebacterium casei LMG S-19264T (=DSM 44701T), isolated from a smear-ripened cheese.</title>
        <authorList>
            <consortium name="US DOE Joint Genome Institute (JGI-PGF)"/>
            <person name="Walter F."/>
            <person name="Albersmeier A."/>
            <person name="Kalinowski J."/>
            <person name="Ruckert C."/>
        </authorList>
    </citation>
    <scope>NUCLEOTIDE SEQUENCE [LARGE SCALE GENOMIC DNA]</scope>
    <source>
        <strain evidence="2 3">CGMCC 4.7215</strain>
    </source>
</reference>